<feature type="binding site" evidence="13">
    <location>
        <position position="149"/>
    </location>
    <ligand>
        <name>substrate</name>
    </ligand>
</feature>
<gene>
    <name evidence="17" type="ORF">EV675_2161</name>
</gene>
<evidence type="ECO:0000256" key="7">
    <source>
        <dbReference type="ARBA" id="ARBA00022801"/>
    </source>
</evidence>
<comment type="pathway">
    <text evidence="3">Amino-acid degradation; L-phenylalanine degradation; acetoacetate and fumarate from L-phenylalanine: step 6/6.</text>
</comment>
<evidence type="ECO:0000259" key="16">
    <source>
        <dbReference type="Pfam" id="PF09298"/>
    </source>
</evidence>
<comment type="caution">
    <text evidence="17">The sequence shown here is derived from an EMBL/GenBank/DDBJ whole genome shotgun (WGS) entry which is preliminary data.</text>
</comment>
<evidence type="ECO:0000256" key="2">
    <source>
        <dbReference type="ARBA" id="ARBA00001946"/>
    </source>
</evidence>
<feature type="binding site" evidence="14">
    <location>
        <position position="239"/>
    </location>
    <ligand>
        <name>Mg(2+)</name>
        <dbReference type="ChEBI" id="CHEBI:18420"/>
    </ligand>
</feature>
<evidence type="ECO:0000256" key="8">
    <source>
        <dbReference type="ARBA" id="ARBA00022837"/>
    </source>
</evidence>
<accession>A0A4V2F425</accession>
<evidence type="ECO:0000313" key="18">
    <source>
        <dbReference type="Proteomes" id="UP000292445"/>
    </source>
</evidence>
<dbReference type="InterPro" id="IPR011234">
    <property type="entry name" value="Fumarylacetoacetase-like_C"/>
</dbReference>
<evidence type="ECO:0000256" key="11">
    <source>
        <dbReference type="ARBA" id="ARBA00023232"/>
    </source>
</evidence>
<dbReference type="Pfam" id="PF09298">
    <property type="entry name" value="FAA_hydrolase_N"/>
    <property type="match status" value="1"/>
</dbReference>
<feature type="binding site" evidence="13">
    <location>
        <position position="135"/>
    </location>
    <ligand>
        <name>substrate</name>
    </ligand>
</feature>
<feature type="binding site" evidence="14">
    <location>
        <position position="263"/>
    </location>
    <ligand>
        <name>Mg(2+)</name>
        <dbReference type="ChEBI" id="CHEBI:18420"/>
    </ligand>
</feature>
<dbReference type="GO" id="GO:1902000">
    <property type="term" value="P:homogentisate catabolic process"/>
    <property type="evidence" value="ECO:0007669"/>
    <property type="project" value="TreeGrafter"/>
</dbReference>
<protein>
    <recommendedName>
        <fullName evidence="5">fumarylacetoacetase</fullName>
        <ecNumber evidence="5">3.7.1.2</ecNumber>
    </recommendedName>
</protein>
<evidence type="ECO:0000256" key="10">
    <source>
        <dbReference type="ARBA" id="ARBA00022878"/>
    </source>
</evidence>
<dbReference type="OrthoDB" id="3766879at2"/>
<keyword evidence="7 17" id="KW-0378">Hydrolase</keyword>
<name>A0A4V2F425_9BURK</name>
<evidence type="ECO:0000256" key="4">
    <source>
        <dbReference type="ARBA" id="ARBA00010211"/>
    </source>
</evidence>
<dbReference type="GO" id="GO:0046872">
    <property type="term" value="F:metal ion binding"/>
    <property type="evidence" value="ECO:0007669"/>
    <property type="project" value="UniProtKB-KW"/>
</dbReference>
<feature type="binding site" evidence="13">
    <location>
        <position position="246"/>
    </location>
    <ligand>
        <name>substrate</name>
    </ligand>
</feature>
<feature type="binding site" evidence="14">
    <location>
        <position position="259"/>
    </location>
    <ligand>
        <name>Mg(2+)</name>
        <dbReference type="ChEBI" id="CHEBI:18420"/>
    </ligand>
</feature>
<evidence type="ECO:0000256" key="9">
    <source>
        <dbReference type="ARBA" id="ARBA00022842"/>
    </source>
</evidence>
<dbReference type="InterPro" id="IPR036663">
    <property type="entry name" value="Fumarylacetoacetase_C_sf"/>
</dbReference>
<evidence type="ECO:0000259" key="15">
    <source>
        <dbReference type="Pfam" id="PF01557"/>
    </source>
</evidence>
<dbReference type="Proteomes" id="UP000292445">
    <property type="component" value="Unassembled WGS sequence"/>
</dbReference>
<feature type="active site" description="Proton acceptor" evidence="12">
    <location>
        <position position="140"/>
    </location>
</feature>
<dbReference type="SUPFAM" id="SSF56529">
    <property type="entry name" value="FAH"/>
    <property type="match status" value="1"/>
</dbReference>
<evidence type="ECO:0000256" key="3">
    <source>
        <dbReference type="ARBA" id="ARBA00004782"/>
    </source>
</evidence>
<dbReference type="PANTHER" id="PTHR43069">
    <property type="entry name" value="FUMARYLACETOACETASE"/>
    <property type="match status" value="1"/>
</dbReference>
<organism evidence="17 18">
    <name type="scientific">Pigmentiphaga kullae</name>
    <dbReference type="NCBI Taxonomy" id="151784"/>
    <lineage>
        <taxon>Bacteria</taxon>
        <taxon>Pseudomonadati</taxon>
        <taxon>Pseudomonadota</taxon>
        <taxon>Betaproteobacteria</taxon>
        <taxon>Burkholderiales</taxon>
        <taxon>Alcaligenaceae</taxon>
        <taxon>Pigmentiphaga</taxon>
    </lineage>
</organism>
<keyword evidence="8 14" id="KW-0106">Calcium</keyword>
<feature type="binding site" evidence="13">
    <location>
        <position position="355"/>
    </location>
    <ligand>
        <name>substrate</name>
    </ligand>
</feature>
<dbReference type="UniPathway" id="UPA00139">
    <property type="reaction ID" value="UER00341"/>
</dbReference>
<evidence type="ECO:0000256" key="5">
    <source>
        <dbReference type="ARBA" id="ARBA00012094"/>
    </source>
</evidence>
<feature type="binding site" evidence="14">
    <location>
        <position position="133"/>
    </location>
    <ligand>
        <name>Ca(2+)</name>
        <dbReference type="ChEBI" id="CHEBI:29108"/>
    </ligand>
</feature>
<dbReference type="GO" id="GO:0006572">
    <property type="term" value="P:L-tyrosine catabolic process"/>
    <property type="evidence" value="ECO:0007669"/>
    <property type="project" value="UniProtKB-KW"/>
</dbReference>
<dbReference type="InterPro" id="IPR005959">
    <property type="entry name" value="Fumarylacetoacetase"/>
</dbReference>
<dbReference type="NCBIfam" id="TIGR01266">
    <property type="entry name" value="fum_ac_acetase"/>
    <property type="match status" value="1"/>
</dbReference>
<dbReference type="GO" id="GO:0004334">
    <property type="term" value="F:fumarylacetoacetase activity"/>
    <property type="evidence" value="ECO:0007669"/>
    <property type="project" value="UniProtKB-EC"/>
</dbReference>
<keyword evidence="10" id="KW-0828">Tyrosine catabolism</keyword>
<evidence type="ECO:0000313" key="17">
    <source>
        <dbReference type="EMBL" id="RZS86127.1"/>
    </source>
</evidence>
<dbReference type="InterPro" id="IPR015377">
    <property type="entry name" value="Fumarylacetoacetase_N"/>
</dbReference>
<feature type="binding site" evidence="14">
    <location>
        <position position="239"/>
    </location>
    <ligand>
        <name>Ca(2+)</name>
        <dbReference type="ChEBI" id="CHEBI:29108"/>
    </ligand>
</feature>
<dbReference type="GO" id="GO:0006559">
    <property type="term" value="P:L-phenylalanine catabolic process"/>
    <property type="evidence" value="ECO:0007669"/>
    <property type="project" value="UniProtKB-UniPathway"/>
</dbReference>
<dbReference type="SUPFAM" id="SSF63433">
    <property type="entry name" value="Fumarylacetoacetate hydrolase, FAH, N-terminal domain"/>
    <property type="match status" value="1"/>
</dbReference>
<dbReference type="EMBL" id="SGXC01000001">
    <property type="protein sequence ID" value="RZS86127.1"/>
    <property type="molecule type" value="Genomic_DNA"/>
</dbReference>
<feature type="domain" description="Fumarylacetoacetase N-terminal" evidence="16">
    <location>
        <begin position="24"/>
        <end position="125"/>
    </location>
</feature>
<dbReference type="Gene3D" id="3.90.850.10">
    <property type="entry name" value="Fumarylacetoacetase-like, C-terminal domain"/>
    <property type="match status" value="1"/>
</dbReference>
<comment type="similarity">
    <text evidence="4">Belongs to the FAH family.</text>
</comment>
<feature type="domain" description="Fumarylacetoacetase-like C-terminal" evidence="15">
    <location>
        <begin position="131"/>
        <end position="417"/>
    </location>
</feature>
<feature type="binding site" evidence="14">
    <location>
        <position position="207"/>
    </location>
    <ligand>
        <name>Ca(2+)</name>
        <dbReference type="ChEBI" id="CHEBI:29108"/>
    </ligand>
</feature>
<dbReference type="PANTHER" id="PTHR43069:SF2">
    <property type="entry name" value="FUMARYLACETOACETASE"/>
    <property type="match status" value="1"/>
</dbReference>
<evidence type="ECO:0000256" key="14">
    <source>
        <dbReference type="PIRSR" id="PIRSR605959-3"/>
    </source>
</evidence>
<dbReference type="RefSeq" id="WP_130357246.1">
    <property type="nucleotide sequence ID" value="NZ_SGXC01000001.1"/>
</dbReference>
<dbReference type="Pfam" id="PF01557">
    <property type="entry name" value="FAA_hydrolase"/>
    <property type="match status" value="1"/>
</dbReference>
<dbReference type="InterPro" id="IPR036462">
    <property type="entry name" value="Fumarylacetoacetase_N_sf"/>
</dbReference>
<dbReference type="FunFam" id="3.90.850.10:FF:000004">
    <property type="entry name" value="Fumarylacetoacetase"/>
    <property type="match status" value="1"/>
</dbReference>
<evidence type="ECO:0000256" key="13">
    <source>
        <dbReference type="PIRSR" id="PIRSR605959-2"/>
    </source>
</evidence>
<comment type="cofactor">
    <cofactor evidence="2 14">
        <name>Mg(2+)</name>
        <dbReference type="ChEBI" id="CHEBI:18420"/>
    </cofactor>
</comment>
<dbReference type="AlphaFoldDB" id="A0A4V2F425"/>
<reference evidence="17 18" key="1">
    <citation type="submission" date="2019-02" db="EMBL/GenBank/DDBJ databases">
        <title>Genomic Encyclopedia of Type Strains, Phase IV (KMG-IV): sequencing the most valuable type-strain genomes for metagenomic binning, comparative biology and taxonomic classification.</title>
        <authorList>
            <person name="Goeker M."/>
        </authorList>
    </citation>
    <scope>NUCLEOTIDE SEQUENCE [LARGE SCALE GENOMIC DNA]</scope>
    <source>
        <strain evidence="17 18">K24</strain>
    </source>
</reference>
<evidence type="ECO:0000256" key="6">
    <source>
        <dbReference type="ARBA" id="ARBA00022723"/>
    </source>
</evidence>
<feature type="binding site" evidence="14">
    <location>
        <position position="205"/>
    </location>
    <ligand>
        <name>Ca(2+)</name>
        <dbReference type="ChEBI" id="CHEBI:29108"/>
    </ligand>
</feature>
<evidence type="ECO:0000256" key="12">
    <source>
        <dbReference type="PIRSR" id="PIRSR605959-1"/>
    </source>
</evidence>
<dbReference type="EC" id="3.7.1.2" evidence="5"/>
<comment type="cofactor">
    <cofactor evidence="1 14">
        <name>Ca(2+)</name>
        <dbReference type="ChEBI" id="CHEBI:29108"/>
    </cofactor>
</comment>
<keyword evidence="9 14" id="KW-0460">Magnesium</keyword>
<dbReference type="Gene3D" id="2.30.30.230">
    <property type="entry name" value="Fumarylacetoacetase, N-terminal domain"/>
    <property type="match status" value="1"/>
</dbReference>
<keyword evidence="11" id="KW-0585">Phenylalanine catabolism</keyword>
<keyword evidence="18" id="KW-1185">Reference proteome</keyword>
<evidence type="ECO:0000256" key="1">
    <source>
        <dbReference type="ARBA" id="ARBA00001913"/>
    </source>
</evidence>
<sequence length="422" mass="45407">MYEIIDASLRAFVDVEPDSDFPIQNLPYGIFSTPEGGVRAGAALGSWVVDLHVLERAGLLPAPAGPALFGQASLNAFAAAGRPAWNAVRARLAALLSGSDARLRDDAELRARALVPMDACTLHLPFEVASYTDFYSSEDHATNVGKLFRDPANALTPNWKHLPIGYNGRASSVVLSGHDVHRPMGQLPVAGGAPEWGPCRQLDFELETAFFVGPGTALGSRLDPDAAAGRIFGMVLMNDWSARDVQRWEYVPLGPFQAKAFATSISPWVVTLDALQPFRVDAPEQDPVPLPYLREGDRHAYDIELSVELGTPNGASTTIARSNFRHLYWTMAQQLAHHTSSGCNLRTGDLMGSGTISGPSPEARGCLLELTENGKRPLALSDGATRDFLQDGDEVVIRGHARRGALRVGFGSVRGRVLPAIP</sequence>
<proteinExistence type="inferred from homology"/>
<feature type="binding site" evidence="13">
    <location>
        <position position="250"/>
    </location>
    <ligand>
        <name>substrate</name>
    </ligand>
</feature>
<keyword evidence="6 14" id="KW-0479">Metal-binding</keyword>